<keyword evidence="1" id="KW-0812">Transmembrane</keyword>
<keyword evidence="1" id="KW-1133">Transmembrane helix</keyword>
<organism evidence="3 4">
    <name type="scientific">Methanohalophilus portucalensis FDF-1</name>
    <dbReference type="NCBI Taxonomy" id="523843"/>
    <lineage>
        <taxon>Archaea</taxon>
        <taxon>Methanobacteriati</taxon>
        <taxon>Methanobacteriota</taxon>
        <taxon>Stenosarchaea group</taxon>
        <taxon>Methanomicrobia</taxon>
        <taxon>Methanosarcinales</taxon>
        <taxon>Methanosarcinaceae</taxon>
        <taxon>Methanohalophilus</taxon>
    </lineage>
</organism>
<evidence type="ECO:0000256" key="1">
    <source>
        <dbReference type="SAM" id="Phobius"/>
    </source>
</evidence>
<accession>A0A1X7NQ03</accession>
<reference evidence="2 5" key="3">
    <citation type="submission" date="2018-10" db="EMBL/GenBank/DDBJ databases">
        <title>Cultivation of a novel Methanohalophilus strain from Kebrit Deep of the Red Sea and a genomic comparison of members of the genus Methanohalophilus.</title>
        <authorList>
            <person name="Guan Y."/>
            <person name="Ngugi D.K."/>
            <person name="Stingl U."/>
        </authorList>
    </citation>
    <scope>NUCLEOTIDE SEQUENCE [LARGE SCALE GENOMIC DNA]</scope>
    <source>
        <strain evidence="2 5">DSM 7471</strain>
    </source>
</reference>
<feature type="transmembrane region" description="Helical" evidence="1">
    <location>
        <begin position="38"/>
        <end position="57"/>
    </location>
</feature>
<evidence type="ECO:0000313" key="2">
    <source>
        <dbReference type="EMBL" id="RNI09525.1"/>
    </source>
</evidence>
<dbReference type="Proteomes" id="UP000193969">
    <property type="component" value="Unassembled WGS sequence"/>
</dbReference>
<dbReference type="EMBL" id="FXBN01000002">
    <property type="protein sequence ID" value="SMH40112.1"/>
    <property type="molecule type" value="Genomic_DNA"/>
</dbReference>
<proteinExistence type="predicted"/>
<protein>
    <submittedName>
        <fullName evidence="3">Uncharacterized protein</fullName>
    </submittedName>
</protein>
<evidence type="ECO:0000313" key="3">
    <source>
        <dbReference type="EMBL" id="SMH40112.1"/>
    </source>
</evidence>
<dbReference type="Proteomes" id="UP000278252">
    <property type="component" value="Unassembled WGS sequence"/>
</dbReference>
<keyword evidence="1" id="KW-0472">Membrane</keyword>
<reference evidence="3" key="1">
    <citation type="submission" date="2017-04" db="EMBL/GenBank/DDBJ databases">
        <authorList>
            <person name="Afonso C.L."/>
            <person name="Miller P.J."/>
            <person name="Scott M.A."/>
            <person name="Spackman E."/>
            <person name="Goraichik I."/>
            <person name="Dimitrov K.M."/>
            <person name="Suarez D.L."/>
            <person name="Swayne D.E."/>
        </authorList>
    </citation>
    <scope>NUCLEOTIDE SEQUENCE [LARGE SCALE GENOMIC DNA]</scope>
    <source>
        <strain evidence="3">FDF-1</strain>
    </source>
</reference>
<evidence type="ECO:0000313" key="5">
    <source>
        <dbReference type="Proteomes" id="UP000278252"/>
    </source>
</evidence>
<gene>
    <name evidence="2" type="ORF">EFE41_09460</name>
    <name evidence="3" type="ORF">SAMN06264941_1492</name>
</gene>
<name>A0A1X7NQ03_9EURY</name>
<keyword evidence="4" id="KW-1185">Reference proteome</keyword>
<dbReference type="EMBL" id="RJJH01000014">
    <property type="protein sequence ID" value="RNI09525.1"/>
    <property type="molecule type" value="Genomic_DNA"/>
</dbReference>
<sequence>MKIKLVDLLFYLFVIFTFVSAFYNAYLGWFKDEFSQKIMYLTFLSMLFMAGLITKFSKMKSDN</sequence>
<evidence type="ECO:0000313" key="4">
    <source>
        <dbReference type="Proteomes" id="UP000193969"/>
    </source>
</evidence>
<feature type="transmembrane region" description="Helical" evidence="1">
    <location>
        <begin position="7"/>
        <end position="26"/>
    </location>
</feature>
<reference evidence="4" key="2">
    <citation type="submission" date="2017-04" db="EMBL/GenBank/DDBJ databases">
        <authorList>
            <person name="Varghese N."/>
            <person name="Submissions S."/>
        </authorList>
    </citation>
    <scope>NUCLEOTIDE SEQUENCE [LARGE SCALE GENOMIC DNA]</scope>
    <source>
        <strain evidence="4">FDF-1</strain>
    </source>
</reference>
<dbReference type="AlphaFoldDB" id="A0A1X7NQ03"/>